<dbReference type="PRINTS" id="PR01046">
    <property type="entry name" value="TRNASYNTHPRO"/>
</dbReference>
<dbReference type="NCBIfam" id="NF006625">
    <property type="entry name" value="PRK09194.1"/>
    <property type="match status" value="1"/>
</dbReference>
<dbReference type="SUPFAM" id="SSF55681">
    <property type="entry name" value="Class II aaRS and biotin synthetases"/>
    <property type="match status" value="1"/>
</dbReference>
<dbReference type="PANTHER" id="PTHR42753">
    <property type="entry name" value="MITOCHONDRIAL RIBOSOME PROTEIN L39/PROLYL-TRNA LIGASE FAMILY MEMBER"/>
    <property type="match status" value="1"/>
</dbReference>
<organism evidence="12 13">
    <name type="scientific">Paenibacillus medicaginis</name>
    <dbReference type="NCBI Taxonomy" id="1470560"/>
    <lineage>
        <taxon>Bacteria</taxon>
        <taxon>Bacillati</taxon>
        <taxon>Bacillota</taxon>
        <taxon>Bacilli</taxon>
        <taxon>Bacillales</taxon>
        <taxon>Paenibacillaceae</taxon>
        <taxon>Paenibacillus</taxon>
    </lineage>
</organism>
<evidence type="ECO:0000256" key="3">
    <source>
        <dbReference type="ARBA" id="ARBA00022490"/>
    </source>
</evidence>
<reference evidence="12 13" key="1">
    <citation type="submission" date="2024-09" db="EMBL/GenBank/DDBJ databases">
        <title>Paenibacillus zeirhizospherea sp. nov., isolated from surface of the maize (Zea mays) roots in a horticulture field, Hungary.</title>
        <authorList>
            <person name="Marton D."/>
            <person name="Farkas M."/>
            <person name="Bedics A."/>
            <person name="Toth E."/>
            <person name="Tancsics A."/>
            <person name="Boka K."/>
            <person name="Marati G."/>
            <person name="Kriszt B."/>
            <person name="Cserhati M."/>
        </authorList>
    </citation>
    <scope>NUCLEOTIDE SEQUENCE [LARGE SCALE GENOMIC DNA]</scope>
    <source>
        <strain evidence="12 13">JCM 18446</strain>
    </source>
</reference>
<keyword evidence="3 10" id="KW-0963">Cytoplasm</keyword>
<comment type="catalytic activity">
    <reaction evidence="9 10">
        <text>tRNA(Pro) + L-proline + ATP = L-prolyl-tRNA(Pro) + AMP + diphosphate</text>
        <dbReference type="Rhea" id="RHEA:14305"/>
        <dbReference type="Rhea" id="RHEA-COMP:9700"/>
        <dbReference type="Rhea" id="RHEA-COMP:9702"/>
        <dbReference type="ChEBI" id="CHEBI:30616"/>
        <dbReference type="ChEBI" id="CHEBI:33019"/>
        <dbReference type="ChEBI" id="CHEBI:60039"/>
        <dbReference type="ChEBI" id="CHEBI:78442"/>
        <dbReference type="ChEBI" id="CHEBI:78532"/>
        <dbReference type="ChEBI" id="CHEBI:456215"/>
        <dbReference type="EC" id="6.1.1.15"/>
    </reaction>
</comment>
<dbReference type="InterPro" id="IPR044140">
    <property type="entry name" value="ProRS_anticodon_short"/>
</dbReference>
<dbReference type="InterPro" id="IPR036621">
    <property type="entry name" value="Anticodon-bd_dom_sf"/>
</dbReference>
<dbReference type="InterPro" id="IPR004500">
    <property type="entry name" value="Pro-tRNA-synth_IIa_bac-type"/>
</dbReference>
<comment type="subcellular location">
    <subcellularLocation>
        <location evidence="1 10">Cytoplasm</location>
    </subcellularLocation>
</comment>
<evidence type="ECO:0000256" key="7">
    <source>
        <dbReference type="ARBA" id="ARBA00022917"/>
    </source>
</evidence>
<keyword evidence="4 10" id="KW-0436">Ligase</keyword>
<dbReference type="InterPro" id="IPR023717">
    <property type="entry name" value="Pro-tRNA-Synthase_IIa_type1"/>
</dbReference>
<dbReference type="Gene3D" id="3.90.960.10">
    <property type="entry name" value="YbaK/aminoacyl-tRNA synthetase-associated domain"/>
    <property type="match status" value="1"/>
</dbReference>
<keyword evidence="8 10" id="KW-0030">Aminoacyl-tRNA synthetase</keyword>
<comment type="function">
    <text evidence="10">Catalyzes the attachment of proline to tRNA(Pro) in a two-step reaction: proline is first activated by ATP to form Pro-AMP and then transferred to the acceptor end of tRNA(Pro). As ProRS can inadvertently accommodate and process non-cognate amino acids such as alanine and cysteine, to avoid such errors it has two additional distinct editing activities against alanine. One activity is designated as 'pretransfer' editing and involves the tRNA(Pro)-independent hydrolysis of activated Ala-AMP. The other activity is designated 'posttransfer' editing and involves deacylation of mischarged Ala-tRNA(Pro). The misacylated Cys-tRNA(Pro) is not edited by ProRS.</text>
</comment>
<dbReference type="InterPro" id="IPR006195">
    <property type="entry name" value="aa-tRNA-synth_II"/>
</dbReference>
<evidence type="ECO:0000256" key="9">
    <source>
        <dbReference type="ARBA" id="ARBA00047671"/>
    </source>
</evidence>
<dbReference type="CDD" id="cd00779">
    <property type="entry name" value="ProRS_core_prok"/>
    <property type="match status" value="1"/>
</dbReference>
<keyword evidence="6 10" id="KW-0067">ATP-binding</keyword>
<dbReference type="Pfam" id="PF03129">
    <property type="entry name" value="HGTP_anticodon"/>
    <property type="match status" value="1"/>
</dbReference>
<dbReference type="PROSITE" id="PS50862">
    <property type="entry name" value="AA_TRNA_LIGASE_II"/>
    <property type="match status" value="1"/>
</dbReference>
<dbReference type="InterPro" id="IPR045864">
    <property type="entry name" value="aa-tRNA-synth_II/BPL/LPL"/>
</dbReference>
<dbReference type="RefSeq" id="WP_375520805.1">
    <property type="nucleotide sequence ID" value="NZ_JBHIRY010000014.1"/>
</dbReference>
<evidence type="ECO:0000256" key="1">
    <source>
        <dbReference type="ARBA" id="ARBA00004496"/>
    </source>
</evidence>
<comment type="caution">
    <text evidence="12">The sequence shown here is derived from an EMBL/GenBank/DDBJ whole genome shotgun (WGS) entry which is preliminary data.</text>
</comment>
<dbReference type="GO" id="GO:0004827">
    <property type="term" value="F:proline-tRNA ligase activity"/>
    <property type="evidence" value="ECO:0007669"/>
    <property type="project" value="UniProtKB-EC"/>
</dbReference>
<dbReference type="Gene3D" id="3.30.930.10">
    <property type="entry name" value="Bira Bifunctional Protein, Domain 2"/>
    <property type="match status" value="2"/>
</dbReference>
<evidence type="ECO:0000256" key="5">
    <source>
        <dbReference type="ARBA" id="ARBA00022741"/>
    </source>
</evidence>
<evidence type="ECO:0000256" key="4">
    <source>
        <dbReference type="ARBA" id="ARBA00022598"/>
    </source>
</evidence>
<dbReference type="InterPro" id="IPR036754">
    <property type="entry name" value="YbaK/aa-tRNA-synt-asso_dom_sf"/>
</dbReference>
<dbReference type="InterPro" id="IPR007214">
    <property type="entry name" value="YbaK/aa-tRNA-synth-assoc-dom"/>
</dbReference>
<sequence>MRQTQIAVPTWREASADAESGGHRYLLRSGMIRQLAAGVYTYLPLGFRVLSKISAVIRQELNHAGVQEMLMPALQPAELLKTSGRDEVYGHELFRLKDRHHREFALGPTHEEVITSLVKQEISSYRQLPVAFFQIQTKFRDEPRPRSGLLRGREFLMMDAYSFHNDYESLDSFYEVMHAAYERILSRCGLEYRGVEADAGAIGGEGGSHEFMAFSDIGEDTIAVCGSCGYAANLEKAEVRLRLAQNGSEPAGINSGTNIENAVPERFHTPGLRTIEELSAACGEPASSFIKTILFNADGAAIAVLVRGDREVNEIKVKHALGAQELRLADGGEIVDWTGASSGFSGPVGLTLPLLVDREVALMRRGIVGANETDYHLRGVRPGKDFSLERTGDFRNAAEGDACPRCHGVLSMQHGIEVGHIFKLGEKYTSPFNAQVLRADGQSLTPVAGCYGIGVSRLMAAVAEQCHDEHGLNWPEEVAPFRVHLIPVSAKDELQMQMAEKLYQVLIGLGMEVLLDDREERPGVKFNDADLIGIPWRIIVGKKAGEGYVEVKRRGMQETETVSLEEAVRRVTERE</sequence>
<evidence type="ECO:0000256" key="2">
    <source>
        <dbReference type="ARBA" id="ARBA00011738"/>
    </source>
</evidence>
<gene>
    <name evidence="10" type="primary">proS</name>
    <name evidence="12" type="ORF">ACE5LO_14845</name>
</gene>
<feature type="domain" description="Aminoacyl-transfer RNA synthetases class-II family profile" evidence="11">
    <location>
        <begin position="38"/>
        <end position="487"/>
    </location>
</feature>
<dbReference type="NCBIfam" id="TIGR00409">
    <property type="entry name" value="proS_fam_II"/>
    <property type="match status" value="1"/>
</dbReference>
<keyword evidence="7 10" id="KW-0648">Protein biosynthesis</keyword>
<evidence type="ECO:0000256" key="6">
    <source>
        <dbReference type="ARBA" id="ARBA00022840"/>
    </source>
</evidence>
<dbReference type="PANTHER" id="PTHR42753:SF2">
    <property type="entry name" value="PROLINE--TRNA LIGASE"/>
    <property type="match status" value="1"/>
</dbReference>
<dbReference type="CDD" id="cd04334">
    <property type="entry name" value="ProRS-INS"/>
    <property type="match status" value="1"/>
</dbReference>
<dbReference type="InterPro" id="IPR033730">
    <property type="entry name" value="ProRS_core_prok"/>
</dbReference>
<dbReference type="Pfam" id="PF00587">
    <property type="entry name" value="tRNA-synt_2b"/>
    <property type="match status" value="1"/>
</dbReference>
<proteinExistence type="inferred from homology"/>
<dbReference type="InterPro" id="IPR004154">
    <property type="entry name" value="Anticodon-bd"/>
</dbReference>
<dbReference type="CDD" id="cd00861">
    <property type="entry name" value="ProRS_anticodon_short"/>
    <property type="match status" value="1"/>
</dbReference>
<dbReference type="SUPFAM" id="SSF52954">
    <property type="entry name" value="Class II aaRS ABD-related"/>
    <property type="match status" value="1"/>
</dbReference>
<accession>A0ABV5C2B7</accession>
<keyword evidence="13" id="KW-1185">Reference proteome</keyword>
<dbReference type="Pfam" id="PF04073">
    <property type="entry name" value="tRNA_edit"/>
    <property type="match status" value="1"/>
</dbReference>
<dbReference type="InterPro" id="IPR002316">
    <property type="entry name" value="Pro-tRNA-ligase_IIa"/>
</dbReference>
<keyword evidence="5 10" id="KW-0547">Nucleotide-binding</keyword>
<evidence type="ECO:0000313" key="12">
    <source>
        <dbReference type="EMBL" id="MFB5761664.1"/>
    </source>
</evidence>
<evidence type="ECO:0000256" key="8">
    <source>
        <dbReference type="ARBA" id="ARBA00023146"/>
    </source>
</evidence>
<comment type="subunit">
    <text evidence="2 10">Homodimer.</text>
</comment>
<protein>
    <recommendedName>
        <fullName evidence="10">Proline--tRNA ligase</fullName>
        <ecNumber evidence="10">6.1.1.15</ecNumber>
    </recommendedName>
    <alternativeName>
        <fullName evidence="10">Prolyl-tRNA synthetase</fullName>
        <shortName evidence="10">ProRS</shortName>
    </alternativeName>
</protein>
<dbReference type="HAMAP" id="MF_01569">
    <property type="entry name" value="Pro_tRNA_synth_type1"/>
    <property type="match status" value="1"/>
</dbReference>
<dbReference type="EMBL" id="JBHIRY010000014">
    <property type="protein sequence ID" value="MFB5761664.1"/>
    <property type="molecule type" value="Genomic_DNA"/>
</dbReference>
<comment type="domain">
    <text evidence="10">Consists of three domains: the N-terminal catalytic domain, the editing domain and the C-terminal anticodon-binding domain.</text>
</comment>
<comment type="similarity">
    <text evidence="10">Belongs to the class-II aminoacyl-tRNA synthetase family. ProS type 1 subfamily.</text>
</comment>
<dbReference type="Gene3D" id="3.40.50.800">
    <property type="entry name" value="Anticodon-binding domain"/>
    <property type="match status" value="1"/>
</dbReference>
<dbReference type="InterPro" id="IPR002314">
    <property type="entry name" value="aa-tRNA-synt_IIb"/>
</dbReference>
<name>A0ABV5C2B7_9BACL</name>
<dbReference type="SUPFAM" id="SSF55826">
    <property type="entry name" value="YbaK/ProRS associated domain"/>
    <property type="match status" value="1"/>
</dbReference>
<evidence type="ECO:0000256" key="10">
    <source>
        <dbReference type="HAMAP-Rule" id="MF_01569"/>
    </source>
</evidence>
<evidence type="ECO:0000313" key="13">
    <source>
        <dbReference type="Proteomes" id="UP001580430"/>
    </source>
</evidence>
<evidence type="ECO:0000259" key="11">
    <source>
        <dbReference type="PROSITE" id="PS50862"/>
    </source>
</evidence>
<dbReference type="EC" id="6.1.1.15" evidence="10"/>
<dbReference type="Proteomes" id="UP001580430">
    <property type="component" value="Unassembled WGS sequence"/>
</dbReference>
<dbReference type="InterPro" id="IPR050062">
    <property type="entry name" value="Pro-tRNA_synthetase"/>
</dbReference>